<dbReference type="Gene3D" id="3.40.50.2000">
    <property type="entry name" value="Glycogen Phosphorylase B"/>
    <property type="match status" value="2"/>
</dbReference>
<dbReference type="RefSeq" id="WP_086659110.1">
    <property type="nucleotide sequence ID" value="NZ_JBJJWX010000007.1"/>
</dbReference>
<feature type="domain" description="Glycosyl transferase family 1" evidence="1">
    <location>
        <begin position="181"/>
        <end position="334"/>
    </location>
</feature>
<dbReference type="Pfam" id="PF00534">
    <property type="entry name" value="Glycos_transf_1"/>
    <property type="match status" value="1"/>
</dbReference>
<evidence type="ECO:0000313" key="3">
    <source>
        <dbReference type="Proteomes" id="UP000194641"/>
    </source>
</evidence>
<dbReference type="SUPFAM" id="SSF53756">
    <property type="entry name" value="UDP-Glycosyltransferase/glycogen phosphorylase"/>
    <property type="match status" value="1"/>
</dbReference>
<proteinExistence type="predicted"/>
<evidence type="ECO:0000259" key="1">
    <source>
        <dbReference type="Pfam" id="PF00534"/>
    </source>
</evidence>
<dbReference type="PANTHER" id="PTHR12526:SF630">
    <property type="entry name" value="GLYCOSYLTRANSFERASE"/>
    <property type="match status" value="1"/>
</dbReference>
<evidence type="ECO:0000313" key="2">
    <source>
        <dbReference type="EMBL" id="OUI94537.1"/>
    </source>
</evidence>
<keyword evidence="2" id="KW-0808">Transferase</keyword>
<comment type="caution">
    <text evidence="2">The sequence shown here is derived from an EMBL/GenBank/DDBJ whole genome shotgun (WGS) entry which is preliminary data.</text>
</comment>
<dbReference type="Proteomes" id="UP000194641">
    <property type="component" value="Unassembled WGS sequence"/>
</dbReference>
<sequence length="361" mass="39993">MRIAYVINSTEGGGAAFPVPAITRVLRQAGHEVAIFALSRRDGRAEKPMRDAGLDVHIRDGGKKDHGSAFFWLKNELAHWQPTHIWTSLTRATLLGQFVGQIMKRPVISWQHSARLRPPNDTLLRLRRNASCLWIGDSDYVTEVTHKQLGIPKDRLLCWPIFHVCVDAPQSQPWSAGETVRLGSVGRLHPVKGYDTLCQALAQLKQRASLPRFHLTLAGEGEERPRLEALIRDLGLKNEVSLPGFCSDPAAFLAEQHLYLQPSHWEGFCLAAHEAMQAGLPVIASNVGELTRSVQQGRTGWTVPPKNDAALARCLETALRKPEQLHDMGTAARQYVCSHFSEQAFTKAGLAVLAKLEQIAP</sequence>
<protein>
    <submittedName>
        <fullName evidence="2">Glycosyl transferase family 1</fullName>
    </submittedName>
</protein>
<dbReference type="AlphaFoldDB" id="A0A252AVU8"/>
<dbReference type="InterPro" id="IPR001296">
    <property type="entry name" value="Glyco_trans_1"/>
</dbReference>
<gene>
    <name evidence="2" type="ORF">HK17_03055</name>
</gene>
<name>A0A252AVU8_9PROT</name>
<dbReference type="GO" id="GO:0016757">
    <property type="term" value="F:glycosyltransferase activity"/>
    <property type="evidence" value="ECO:0007669"/>
    <property type="project" value="InterPro"/>
</dbReference>
<dbReference type="PANTHER" id="PTHR12526">
    <property type="entry name" value="GLYCOSYLTRANSFERASE"/>
    <property type="match status" value="1"/>
</dbReference>
<reference evidence="3" key="1">
    <citation type="submission" date="2014-06" db="EMBL/GenBank/DDBJ databases">
        <authorList>
            <person name="Winans N.J."/>
            <person name="Newell P.D."/>
            <person name="Douglas A.E."/>
        </authorList>
    </citation>
    <scope>NUCLEOTIDE SEQUENCE [LARGE SCALE GENOMIC DNA]</scope>
</reference>
<organism evidence="2 3">
    <name type="scientific">Acetobacter indonesiensis</name>
    <dbReference type="NCBI Taxonomy" id="104101"/>
    <lineage>
        <taxon>Bacteria</taxon>
        <taxon>Pseudomonadati</taxon>
        <taxon>Pseudomonadota</taxon>
        <taxon>Alphaproteobacteria</taxon>
        <taxon>Acetobacterales</taxon>
        <taxon>Acetobacteraceae</taxon>
        <taxon>Acetobacter</taxon>
    </lineage>
</organism>
<accession>A0A252AVU8</accession>
<dbReference type="EMBL" id="JOPA01000015">
    <property type="protein sequence ID" value="OUI94537.1"/>
    <property type="molecule type" value="Genomic_DNA"/>
</dbReference>